<keyword evidence="3" id="KW-0479">Metal-binding</keyword>
<dbReference type="PROSITE" id="PS00759">
    <property type="entry name" value="ARGE_DAPE_CPG2_2"/>
    <property type="match status" value="1"/>
</dbReference>
<evidence type="ECO:0000256" key="5">
    <source>
        <dbReference type="ARBA" id="ARBA00022833"/>
    </source>
</evidence>
<organism evidence="7 8">
    <name type="scientific">Methanospirillum hungatei JF-1 (strain ATCC 27890 / DSM 864 / NBRC 100397 / JF-1)</name>
    <dbReference type="NCBI Taxonomy" id="323259"/>
    <lineage>
        <taxon>Archaea</taxon>
        <taxon>Methanobacteriati</taxon>
        <taxon>Methanobacteriota</taxon>
        <taxon>Stenosarchaea group</taxon>
        <taxon>Methanomicrobia</taxon>
        <taxon>Methanomicrobiales</taxon>
        <taxon>Methanospirillaceae</taxon>
        <taxon>Methanospirillum</taxon>
    </lineage>
</organism>
<dbReference type="InterPro" id="IPR050072">
    <property type="entry name" value="Peptidase_M20A"/>
</dbReference>
<dbReference type="GO" id="GO:0016787">
    <property type="term" value="F:hydrolase activity"/>
    <property type="evidence" value="ECO:0007669"/>
    <property type="project" value="UniProtKB-KW"/>
</dbReference>
<comment type="similarity">
    <text evidence="2">Belongs to the peptidase M20A family.</text>
</comment>
<dbReference type="Pfam" id="PF07687">
    <property type="entry name" value="M20_dimer"/>
    <property type="match status" value="1"/>
</dbReference>
<evidence type="ECO:0000256" key="2">
    <source>
        <dbReference type="ARBA" id="ARBA00006247"/>
    </source>
</evidence>
<dbReference type="eggNOG" id="arCOG01107">
    <property type="taxonomic scope" value="Archaea"/>
</dbReference>
<dbReference type="PROSITE" id="PS00758">
    <property type="entry name" value="ARGE_DAPE_CPG2_1"/>
    <property type="match status" value="1"/>
</dbReference>
<dbReference type="Proteomes" id="UP000001941">
    <property type="component" value="Chromosome"/>
</dbReference>
<dbReference type="EnsemblBacteria" id="ABD41218">
    <property type="protein sequence ID" value="ABD41218"/>
    <property type="gene ID" value="Mhun_1484"/>
</dbReference>
<dbReference type="RefSeq" id="WP_011448487.1">
    <property type="nucleotide sequence ID" value="NC_007796.1"/>
</dbReference>
<dbReference type="SUPFAM" id="SSF53187">
    <property type="entry name" value="Zn-dependent exopeptidases"/>
    <property type="match status" value="1"/>
</dbReference>
<dbReference type="InterPro" id="IPR036264">
    <property type="entry name" value="Bact_exopeptidase_dim_dom"/>
</dbReference>
<dbReference type="GeneID" id="3922186"/>
<gene>
    <name evidence="7" type="ordered locus">Mhun_1484</name>
</gene>
<proteinExistence type="inferred from homology"/>
<keyword evidence="5" id="KW-0862">Zinc</keyword>
<dbReference type="FunCoup" id="Q2FNX2">
    <property type="interactions" value="92"/>
</dbReference>
<evidence type="ECO:0000256" key="4">
    <source>
        <dbReference type="ARBA" id="ARBA00022801"/>
    </source>
</evidence>
<dbReference type="Pfam" id="PF01546">
    <property type="entry name" value="Peptidase_M20"/>
    <property type="match status" value="1"/>
</dbReference>
<dbReference type="InParanoid" id="Q2FNX2"/>
<dbReference type="KEGG" id="mhu:Mhun_1484"/>
<dbReference type="Gene3D" id="3.40.630.10">
    <property type="entry name" value="Zn peptidases"/>
    <property type="match status" value="2"/>
</dbReference>
<comment type="cofactor">
    <cofactor evidence="1">
        <name>Zn(2+)</name>
        <dbReference type="ChEBI" id="CHEBI:29105"/>
    </cofactor>
</comment>
<evidence type="ECO:0000256" key="3">
    <source>
        <dbReference type="ARBA" id="ARBA00022723"/>
    </source>
</evidence>
<dbReference type="Gene3D" id="3.30.70.360">
    <property type="match status" value="1"/>
</dbReference>
<name>Q2FNX2_METHJ</name>
<sequence length="391" mass="42532">MMDVARLCSELVKIRSENPPGYTDEVISCLQEFCSHIGIETQVLKKGRKHNLLSKNIQNTLLLCGHVDVVPALPDDWTYPPYSGRIDDTVVHGRGSTDMKGGCAALLCALQKVLNDGIEPPVDIAFVCDEEGNGDFGMEYLVQKGYLRPQACLIAEPTPVLSPVIGEKGIVRLHITFTGDAGHSSLHPVVGNSAIMQACSFLEYCKEIHAMTWSQDPLVSEVINNTTNSLSSLLSISQEEAAEILSRVSYNPGHISGGERINVIAQRCELDLDMRIPWGCDIPLLIGMIESHISHSSVDVLERVAPTLSRPGRLYDLVCAGIESVHGEKAMPGVTQAASDARHLRETGAEVINYGPGDLSLLHAINENIPIRMLNQCMDVYVHVLSNFGSA</sequence>
<dbReference type="AlphaFoldDB" id="Q2FNX2"/>
<accession>Q2FNX2</accession>
<dbReference type="PANTHER" id="PTHR43808">
    <property type="entry name" value="ACETYLORNITHINE DEACETYLASE"/>
    <property type="match status" value="1"/>
</dbReference>
<dbReference type="PANTHER" id="PTHR43808:SF8">
    <property type="entry name" value="PEPTIDASE M20 DIMERISATION DOMAIN-CONTAINING PROTEIN"/>
    <property type="match status" value="1"/>
</dbReference>
<evidence type="ECO:0000256" key="1">
    <source>
        <dbReference type="ARBA" id="ARBA00001947"/>
    </source>
</evidence>
<dbReference type="STRING" id="323259.Mhun_1484"/>
<evidence type="ECO:0000259" key="6">
    <source>
        <dbReference type="Pfam" id="PF07687"/>
    </source>
</evidence>
<dbReference type="OrthoDB" id="24854at2157"/>
<dbReference type="InterPro" id="IPR001261">
    <property type="entry name" value="ArgE/DapE_CS"/>
</dbReference>
<protein>
    <submittedName>
        <fullName evidence="7">Peptidase M20</fullName>
    </submittedName>
</protein>
<feature type="domain" description="Peptidase M20 dimerisation" evidence="6">
    <location>
        <begin position="165"/>
        <end position="295"/>
    </location>
</feature>
<dbReference type="SUPFAM" id="SSF55031">
    <property type="entry name" value="Bacterial exopeptidase dimerisation domain"/>
    <property type="match status" value="1"/>
</dbReference>
<dbReference type="InterPro" id="IPR002933">
    <property type="entry name" value="Peptidase_M20"/>
</dbReference>
<keyword evidence="8" id="KW-1185">Reference proteome</keyword>
<reference evidence="8" key="1">
    <citation type="journal article" date="2016" name="Stand. Genomic Sci.">
        <title>Complete genome sequence of Methanospirillum hungatei type strain JF1.</title>
        <authorList>
            <person name="Gunsalus R.P."/>
            <person name="Cook L.E."/>
            <person name="Crable B."/>
            <person name="Rohlin L."/>
            <person name="McDonald E."/>
            <person name="Mouttaki H."/>
            <person name="Sieber J.R."/>
            <person name="Poweleit N."/>
            <person name="Zhou H."/>
            <person name="Lapidus A.L."/>
            <person name="Daligault H.E."/>
            <person name="Land M."/>
            <person name="Gilna P."/>
            <person name="Ivanova N."/>
            <person name="Kyrpides N."/>
            <person name="Culley D.E."/>
            <person name="McInerney M.J."/>
        </authorList>
    </citation>
    <scope>NUCLEOTIDE SEQUENCE [LARGE SCALE GENOMIC DNA]</scope>
    <source>
        <strain evidence="8">ATCC 27890 / DSM 864 / NBRC 100397 / JF-1</strain>
    </source>
</reference>
<dbReference type="HOGENOM" id="CLU_021802_2_0_2"/>
<evidence type="ECO:0000313" key="7">
    <source>
        <dbReference type="EMBL" id="ABD41218.1"/>
    </source>
</evidence>
<dbReference type="EMBL" id="CP000254">
    <property type="protein sequence ID" value="ABD41218.1"/>
    <property type="molecule type" value="Genomic_DNA"/>
</dbReference>
<dbReference type="InterPro" id="IPR011650">
    <property type="entry name" value="Peptidase_M20_dimer"/>
</dbReference>
<evidence type="ECO:0000313" key="8">
    <source>
        <dbReference type="Proteomes" id="UP000001941"/>
    </source>
</evidence>
<dbReference type="GO" id="GO:0046872">
    <property type="term" value="F:metal ion binding"/>
    <property type="evidence" value="ECO:0007669"/>
    <property type="project" value="UniProtKB-KW"/>
</dbReference>
<keyword evidence="4" id="KW-0378">Hydrolase</keyword>